<reference evidence="1 2" key="1">
    <citation type="submission" date="2015-10" db="EMBL/GenBank/DDBJ databases">
        <title>Genome sequencing and analysis of members of genus Stenotrophomonas.</title>
        <authorList>
            <person name="Patil P.P."/>
            <person name="Midha S."/>
            <person name="Patil P.B."/>
        </authorList>
    </citation>
    <scope>NUCLEOTIDE SEQUENCE [LARGE SCALE GENOMIC DNA]</scope>
    <source>
        <strain evidence="1 2">JCM 9942</strain>
    </source>
</reference>
<dbReference type="RefSeq" id="WP_054657752.1">
    <property type="nucleotide sequence ID" value="NZ_BAZI01000036.1"/>
</dbReference>
<dbReference type="Proteomes" id="UP000050836">
    <property type="component" value="Unassembled WGS sequence"/>
</dbReference>
<dbReference type="AlphaFoldDB" id="A0A0R0AE03"/>
<keyword evidence="2" id="KW-1185">Reference proteome</keyword>
<accession>A0A0R0AE03</accession>
<proteinExistence type="predicted"/>
<protein>
    <submittedName>
        <fullName evidence="1">Uncharacterized protein</fullName>
    </submittedName>
</protein>
<evidence type="ECO:0000313" key="1">
    <source>
        <dbReference type="EMBL" id="KRG43200.1"/>
    </source>
</evidence>
<dbReference type="EMBL" id="LLXS01000014">
    <property type="protein sequence ID" value="KRG43200.1"/>
    <property type="molecule type" value="Genomic_DNA"/>
</dbReference>
<dbReference type="OrthoDB" id="6044328at2"/>
<evidence type="ECO:0000313" key="2">
    <source>
        <dbReference type="Proteomes" id="UP000050836"/>
    </source>
</evidence>
<name>A0A0R0AE03_9GAMM</name>
<organism evidence="1 2">
    <name type="scientific">Stenotrophomonas pictorum JCM 9942</name>
    <dbReference type="NCBI Taxonomy" id="1236960"/>
    <lineage>
        <taxon>Bacteria</taxon>
        <taxon>Pseudomonadati</taxon>
        <taxon>Pseudomonadota</taxon>
        <taxon>Gammaproteobacteria</taxon>
        <taxon>Lysobacterales</taxon>
        <taxon>Lysobacteraceae</taxon>
        <taxon>Stenotrophomonas</taxon>
    </lineage>
</organism>
<gene>
    <name evidence="1" type="ORF">ARC78_07485</name>
</gene>
<comment type="caution">
    <text evidence="1">The sequence shown here is derived from an EMBL/GenBank/DDBJ whole genome shotgun (WGS) entry which is preliminary data.</text>
</comment>
<sequence length="92" mass="9958">MNTLPIEEHFPTGHGGETLVLMVCAGFLWAGRYGQSTAGAPKQVAVSVARRVTARTSTLHVGGARFALNPLALQRACRWLDRQGVKVRESRA</sequence>